<keyword evidence="1" id="KW-0812">Transmembrane</keyword>
<name>A0ABW3GSI5_9FLAO</name>
<comment type="caution">
    <text evidence="2">The sequence shown here is derived from an EMBL/GenBank/DDBJ whole genome shotgun (WGS) entry which is preliminary data.</text>
</comment>
<keyword evidence="3" id="KW-1185">Reference proteome</keyword>
<evidence type="ECO:0000256" key="1">
    <source>
        <dbReference type="SAM" id="Phobius"/>
    </source>
</evidence>
<protein>
    <recommendedName>
        <fullName evidence="4">DUF748 domain-containing protein</fullName>
    </recommendedName>
</protein>
<evidence type="ECO:0000313" key="2">
    <source>
        <dbReference type="EMBL" id="MFD0932603.1"/>
    </source>
</evidence>
<feature type="transmembrane region" description="Helical" evidence="1">
    <location>
        <begin position="7"/>
        <end position="26"/>
    </location>
</feature>
<proteinExistence type="predicted"/>
<sequence>MKTYIRFTLAILLLLIVGFFVTNFFVSKKVKTLLTEEKSLSFSGFDVNAFTGNLSLKDVKFDDVSKTIKIKEIDINVDILHYFLNKEIIIESIDAEELDLKLISSSDSKTKEGRKLKIVRIEKIKLKDANLIYDNKNKTVFELFKLNLKAENVTWPLDKNYKWLENETIAIDAKKLRYTMDTLHDLTSEAFQFSKHSLTFTDFSIKPKFTKSDYVNHIKKEKDLLNMKSKILKITGIGLQKKDSLLHVTSNKIQIDSTGFNIYRDKTIADDTSYKALYSKSLRELDFQLSIDSLMISELDLTYQELLNNDRKASEIKFNAIEARVLNIHNSLNAKRPDIKVEAKAKFSKGSEIIFNYNFVPDHEQFYVSTDLKQIEDKSINGFFAPAMRMEMDGTINEIRTSIAGSNTEMNGDFSIANEKLKLNILKKDGSKNNFASLISNAILRNKDVYNQYKLEKVKRDRTKSFWNYVWTFHLQGLKKSLL</sequence>
<keyword evidence="1" id="KW-1133">Transmembrane helix</keyword>
<evidence type="ECO:0008006" key="4">
    <source>
        <dbReference type="Google" id="ProtNLM"/>
    </source>
</evidence>
<reference evidence="3" key="1">
    <citation type="journal article" date="2019" name="Int. J. Syst. Evol. Microbiol.">
        <title>The Global Catalogue of Microorganisms (GCM) 10K type strain sequencing project: providing services to taxonomists for standard genome sequencing and annotation.</title>
        <authorList>
            <consortium name="The Broad Institute Genomics Platform"/>
            <consortium name="The Broad Institute Genome Sequencing Center for Infectious Disease"/>
            <person name="Wu L."/>
            <person name="Ma J."/>
        </authorList>
    </citation>
    <scope>NUCLEOTIDE SEQUENCE [LARGE SCALE GENOMIC DNA]</scope>
    <source>
        <strain evidence="3">CCUG 56752</strain>
    </source>
</reference>
<accession>A0ABW3GSI5</accession>
<dbReference type="RefSeq" id="WP_379657922.1">
    <property type="nucleotide sequence ID" value="NZ_JBHTIV010000009.1"/>
</dbReference>
<dbReference type="EMBL" id="JBHTIV010000009">
    <property type="protein sequence ID" value="MFD0932603.1"/>
    <property type="molecule type" value="Genomic_DNA"/>
</dbReference>
<organism evidence="2 3">
    <name type="scientific">Psychroflexus salinarum</name>
    <dbReference type="NCBI Taxonomy" id="546024"/>
    <lineage>
        <taxon>Bacteria</taxon>
        <taxon>Pseudomonadati</taxon>
        <taxon>Bacteroidota</taxon>
        <taxon>Flavobacteriia</taxon>
        <taxon>Flavobacteriales</taxon>
        <taxon>Flavobacteriaceae</taxon>
        <taxon>Psychroflexus</taxon>
    </lineage>
</organism>
<dbReference type="Proteomes" id="UP001597049">
    <property type="component" value="Unassembled WGS sequence"/>
</dbReference>
<keyword evidence="1" id="KW-0472">Membrane</keyword>
<gene>
    <name evidence="2" type="ORF">ACFQ0R_08360</name>
</gene>
<evidence type="ECO:0000313" key="3">
    <source>
        <dbReference type="Proteomes" id="UP001597049"/>
    </source>
</evidence>